<dbReference type="Proteomes" id="UP000546213">
    <property type="component" value="Unassembled WGS sequence"/>
</dbReference>
<dbReference type="EMBL" id="JAAOAS010000453">
    <property type="protein sequence ID" value="KAF5575872.1"/>
    <property type="molecule type" value="Genomic_DNA"/>
</dbReference>
<organism evidence="1 2">
    <name type="scientific">Fusarium pseudocircinatum</name>
    <dbReference type="NCBI Taxonomy" id="56676"/>
    <lineage>
        <taxon>Eukaryota</taxon>
        <taxon>Fungi</taxon>
        <taxon>Dikarya</taxon>
        <taxon>Ascomycota</taxon>
        <taxon>Pezizomycotina</taxon>
        <taxon>Sordariomycetes</taxon>
        <taxon>Hypocreomycetidae</taxon>
        <taxon>Hypocreales</taxon>
        <taxon>Nectriaceae</taxon>
        <taxon>Fusarium</taxon>
        <taxon>Fusarium fujikuroi species complex</taxon>
    </lineage>
</organism>
<evidence type="ECO:0000313" key="2">
    <source>
        <dbReference type="Proteomes" id="UP000546213"/>
    </source>
</evidence>
<proteinExistence type="predicted"/>
<dbReference type="OrthoDB" id="4977818at2759"/>
<gene>
    <name evidence="1" type="ORF">FPCIR_12923</name>
</gene>
<accession>A0A8H5NR87</accession>
<keyword evidence="2" id="KW-1185">Reference proteome</keyword>
<sequence length="84" mass="9333">MSIDQTNTPLPHGHYRGVAADVSLIYPIAFRSMEETGAESVLIHLADRQSTVDNPLIFTYEMNRFGALRFISTRPGVLPVNSNN</sequence>
<name>A0A8H5NR87_9HYPO</name>
<protein>
    <submittedName>
        <fullName evidence="1">Uncharacterized protein</fullName>
    </submittedName>
</protein>
<reference evidence="1 2" key="1">
    <citation type="submission" date="2020-05" db="EMBL/GenBank/DDBJ databases">
        <title>Identification and distribution of gene clusters putatively required for synthesis of sphingolipid metabolism inhibitors in phylogenetically diverse species of the filamentous fungus Fusarium.</title>
        <authorList>
            <person name="Kim H.-S."/>
            <person name="Busman M."/>
            <person name="Brown D.W."/>
            <person name="Divon H."/>
            <person name="Uhlig S."/>
            <person name="Proctor R.H."/>
        </authorList>
    </citation>
    <scope>NUCLEOTIDE SEQUENCE [LARGE SCALE GENOMIC DNA]</scope>
    <source>
        <strain evidence="1 2">NRRL 36939</strain>
    </source>
</reference>
<evidence type="ECO:0000313" key="1">
    <source>
        <dbReference type="EMBL" id="KAF5575872.1"/>
    </source>
</evidence>
<comment type="caution">
    <text evidence="1">The sequence shown here is derived from an EMBL/GenBank/DDBJ whole genome shotgun (WGS) entry which is preliminary data.</text>
</comment>
<dbReference type="AlphaFoldDB" id="A0A8H5NR87"/>